<proteinExistence type="predicted"/>
<dbReference type="Proteomes" id="UP001231189">
    <property type="component" value="Unassembled WGS sequence"/>
</dbReference>
<organism evidence="2 3">
    <name type="scientific">Lolium multiflorum</name>
    <name type="common">Italian ryegrass</name>
    <name type="synonym">Lolium perenne subsp. multiflorum</name>
    <dbReference type="NCBI Taxonomy" id="4521"/>
    <lineage>
        <taxon>Eukaryota</taxon>
        <taxon>Viridiplantae</taxon>
        <taxon>Streptophyta</taxon>
        <taxon>Embryophyta</taxon>
        <taxon>Tracheophyta</taxon>
        <taxon>Spermatophyta</taxon>
        <taxon>Magnoliopsida</taxon>
        <taxon>Liliopsida</taxon>
        <taxon>Poales</taxon>
        <taxon>Poaceae</taxon>
        <taxon>BOP clade</taxon>
        <taxon>Pooideae</taxon>
        <taxon>Poodae</taxon>
        <taxon>Poeae</taxon>
        <taxon>Poeae Chloroplast Group 2 (Poeae type)</taxon>
        <taxon>Loliodinae</taxon>
        <taxon>Loliinae</taxon>
        <taxon>Lolium</taxon>
    </lineage>
</organism>
<feature type="region of interest" description="Disordered" evidence="1">
    <location>
        <begin position="187"/>
        <end position="212"/>
    </location>
</feature>
<gene>
    <name evidence="2" type="ORF">QYE76_022717</name>
</gene>
<feature type="region of interest" description="Disordered" evidence="1">
    <location>
        <begin position="354"/>
        <end position="374"/>
    </location>
</feature>
<evidence type="ECO:0000256" key="1">
    <source>
        <dbReference type="SAM" id="MobiDB-lite"/>
    </source>
</evidence>
<evidence type="ECO:0000313" key="3">
    <source>
        <dbReference type="Proteomes" id="UP001231189"/>
    </source>
</evidence>
<keyword evidence="3" id="KW-1185">Reference proteome</keyword>
<comment type="caution">
    <text evidence="2">The sequence shown here is derived from an EMBL/GenBank/DDBJ whole genome shotgun (WGS) entry which is preliminary data.</text>
</comment>
<dbReference type="EMBL" id="JAUUTY010000006">
    <property type="protein sequence ID" value="KAK1617200.1"/>
    <property type="molecule type" value="Genomic_DNA"/>
</dbReference>
<accession>A0AAD8RAF2</accession>
<protein>
    <submittedName>
        <fullName evidence="2">Uncharacterized protein</fullName>
    </submittedName>
</protein>
<reference evidence="2" key="1">
    <citation type="submission" date="2023-07" db="EMBL/GenBank/DDBJ databases">
        <title>A chromosome-level genome assembly of Lolium multiflorum.</title>
        <authorList>
            <person name="Chen Y."/>
            <person name="Copetti D."/>
            <person name="Kolliker R."/>
            <person name="Studer B."/>
        </authorList>
    </citation>
    <scope>NUCLEOTIDE SEQUENCE</scope>
    <source>
        <strain evidence="2">02402/16</strain>
        <tissue evidence="2">Leaf</tissue>
    </source>
</reference>
<sequence length="467" mass="51621">MDAGTAGPDADLAGLGPGTTGPWTVLSGLGPGLPAWRPGKSPLLPGNCPGGHRCWARWAPACLVWQLAMPVVAPEQPVWGPVCQPWCRPSRCWRPPWGKKWRLLEFTFGGHPQRLRRAGGVSLWQRIYSMDFINDNAGCFANGGKFLRNGRIIEFGSHRVYFGTVPVPRHLSVPVAPDPPRKLWRKARTVTRPPNHRRSDEGAAGTSTAPPETPLQAAMHELATPITQNIDPAVAQAELEATRKRLLSGGANIIRAQRELNLTLREYNAAHGFATVSAQAARVPENRLKARNLDQDLQNNKPGHTRPEEKAMGQVVAVPEMAMPEMPMPETIMPVDMKPGKIIELQGQRMLKRKCHHQGTGRQEPRNRQLTQRSTESFRAYHVRLWEKSGGCVIGGRDNCRVENILFEVVDLDSPYHALLGRPALAAFKASTHTAYLKMKMPAPRGPLTVVKLQGLTGNRFRRIKSG</sequence>
<name>A0AAD8RAF2_LOLMU</name>
<dbReference type="AlphaFoldDB" id="A0AAD8RAF2"/>
<evidence type="ECO:0000313" key="2">
    <source>
        <dbReference type="EMBL" id="KAK1617200.1"/>
    </source>
</evidence>